<evidence type="ECO:0000256" key="6">
    <source>
        <dbReference type="ARBA" id="ARBA00022605"/>
    </source>
</evidence>
<keyword evidence="5 17" id="KW-0436">Ligase</keyword>
<dbReference type="NCBIfam" id="TIGR01369">
    <property type="entry name" value="CPSaseII_lrg"/>
    <property type="match status" value="1"/>
</dbReference>
<evidence type="ECO:0000256" key="16">
    <source>
        <dbReference type="ARBA" id="ARBA00060037"/>
    </source>
</evidence>
<feature type="binding site" evidence="17">
    <location>
        <position position="300"/>
    </location>
    <ligand>
        <name>Mn(2+)</name>
        <dbReference type="ChEBI" id="CHEBI:29035"/>
        <label>2</label>
    </ligand>
</feature>
<dbReference type="InterPro" id="IPR058047">
    <property type="entry name" value="CPSase_preATP-grasp"/>
</dbReference>
<evidence type="ECO:0000256" key="11">
    <source>
        <dbReference type="ARBA" id="ARBA00022842"/>
    </source>
</evidence>
<dbReference type="InterPro" id="IPR005480">
    <property type="entry name" value="CPSase_lsu_oligo"/>
</dbReference>
<dbReference type="SMART" id="SM01096">
    <property type="entry name" value="CPSase_L_D3"/>
    <property type="match status" value="1"/>
</dbReference>
<keyword evidence="11" id="KW-0460">Magnesium</keyword>
<dbReference type="SUPFAM" id="SSF52440">
    <property type="entry name" value="PreATP-grasp domain"/>
    <property type="match status" value="2"/>
</dbReference>
<dbReference type="GO" id="GO:0004087">
    <property type="term" value="F:carbamoyl-phosphate synthase (ammonia) activity"/>
    <property type="evidence" value="ECO:0007669"/>
    <property type="project" value="UniProtKB-EC"/>
</dbReference>
<feature type="binding site" evidence="17">
    <location>
        <position position="780"/>
    </location>
    <ligand>
        <name>ATP</name>
        <dbReference type="ChEBI" id="CHEBI:30616"/>
        <label>2</label>
    </ligand>
</feature>
<dbReference type="GO" id="GO:0004088">
    <property type="term" value="F:carbamoyl-phosphate synthase (glutamine-hydrolyzing) activity"/>
    <property type="evidence" value="ECO:0007669"/>
    <property type="project" value="UniProtKB-UniRule"/>
</dbReference>
<dbReference type="InterPro" id="IPR036914">
    <property type="entry name" value="MGS-like_dom_sf"/>
</dbReference>
<keyword evidence="8 17" id="KW-0677">Repeat</keyword>
<dbReference type="RefSeq" id="WP_135520196.1">
    <property type="nucleotide sequence ID" value="NZ_PVSN01000056.1"/>
</dbReference>
<evidence type="ECO:0000256" key="12">
    <source>
        <dbReference type="ARBA" id="ARBA00022975"/>
    </source>
</evidence>
<evidence type="ECO:0000256" key="3">
    <source>
        <dbReference type="ARBA" id="ARBA00009799"/>
    </source>
</evidence>
<comment type="domain">
    <text evidence="17">The large subunit is composed of 2 ATP-grasp domains that are involved in binding the 2 ATP molecules needed for carbamoyl phosphate synthesis. The N-terminal ATP-grasp domain (referred to as the carboxyphosphate synthetic component) catalyzes the ATP-dependent phosphorylation of hydrogencarbonate to carboxyphosphate and the subsequent nucleophilic attack by ammonia to form a carbamate intermediate. The C-terminal ATP-grasp domain (referred to as the carbamoyl phosphate synthetic component) then catalyzes the phosphorylation of carbamate with the second ATP to form the end product carbamoyl phosphate. The reactive and unstable enzyme intermediates are sequentially channeled from one active site to the next through the interior of the protein over a distance of at least 96 A.</text>
</comment>
<feature type="domain" description="MGS-like" evidence="19">
    <location>
        <begin position="930"/>
        <end position="1059"/>
    </location>
</feature>
<dbReference type="GO" id="GO:0006526">
    <property type="term" value="P:L-arginine biosynthetic process"/>
    <property type="evidence" value="ECO:0007669"/>
    <property type="project" value="UniProtKB-UniRule"/>
</dbReference>
<evidence type="ECO:0000256" key="14">
    <source>
        <dbReference type="ARBA" id="ARBA00047359"/>
    </source>
</evidence>
<dbReference type="InterPro" id="IPR011607">
    <property type="entry name" value="MGS-like_dom"/>
</dbReference>
<dbReference type="NCBIfam" id="NF003671">
    <property type="entry name" value="PRK05294.1"/>
    <property type="match status" value="1"/>
</dbReference>
<dbReference type="FunFam" id="1.10.1030.10:FF:000002">
    <property type="entry name" value="Carbamoyl-phosphate synthase large chain"/>
    <property type="match status" value="1"/>
</dbReference>
<dbReference type="UniPathway" id="UPA00070">
    <property type="reaction ID" value="UER00115"/>
</dbReference>
<dbReference type="CDD" id="cd01424">
    <property type="entry name" value="MGS_CPS_II"/>
    <property type="match status" value="1"/>
</dbReference>
<feature type="binding site" evidence="17">
    <location>
        <position position="779"/>
    </location>
    <ligand>
        <name>ATP</name>
        <dbReference type="ChEBI" id="CHEBI:30616"/>
        <label>2</label>
    </ligand>
</feature>
<dbReference type="InterPro" id="IPR005479">
    <property type="entry name" value="CPAse_ATP-bd"/>
</dbReference>
<dbReference type="SMART" id="SM00851">
    <property type="entry name" value="MGS"/>
    <property type="match status" value="1"/>
</dbReference>
<dbReference type="GO" id="GO:0006541">
    <property type="term" value="P:glutamine metabolic process"/>
    <property type="evidence" value="ECO:0007669"/>
    <property type="project" value="TreeGrafter"/>
</dbReference>
<feature type="binding site" evidence="17">
    <location>
        <position position="298"/>
    </location>
    <ligand>
        <name>Mn(2+)</name>
        <dbReference type="ChEBI" id="CHEBI:29035"/>
        <label>1</label>
    </ligand>
</feature>
<dbReference type="FunFam" id="3.30.470.20:FF:000001">
    <property type="entry name" value="Carbamoyl-phosphate synthase large chain"/>
    <property type="match status" value="1"/>
</dbReference>
<feature type="binding site" evidence="17">
    <location>
        <position position="208"/>
    </location>
    <ligand>
        <name>ATP</name>
        <dbReference type="ChEBI" id="CHEBI:30616"/>
        <label>1</label>
    </ligand>
</feature>
<feature type="binding site" evidence="17">
    <location>
        <position position="284"/>
    </location>
    <ligand>
        <name>Mg(2+)</name>
        <dbReference type="ChEBI" id="CHEBI:18420"/>
        <label>1</label>
    </ligand>
</feature>
<dbReference type="Proteomes" id="UP000297646">
    <property type="component" value="Unassembled WGS sequence"/>
</dbReference>
<feature type="binding site" evidence="17">
    <location>
        <position position="820"/>
    </location>
    <ligand>
        <name>Mn(2+)</name>
        <dbReference type="ChEBI" id="CHEBI:29035"/>
        <label>3</label>
    </ligand>
</feature>
<comment type="subunit">
    <text evidence="17">Composed of two chains; the small (or glutamine) chain promotes the hydrolysis of glutamine to ammonia, which is used by the large (or ammonia) chain to synthesize carbamoyl phosphate. Tetramer of heterodimers (alpha,beta)4.</text>
</comment>
<dbReference type="GO" id="GO:0044205">
    <property type="term" value="P:'de novo' UMP biosynthetic process"/>
    <property type="evidence" value="ECO:0007669"/>
    <property type="project" value="UniProtKB-UniRule"/>
</dbReference>
<dbReference type="AlphaFoldDB" id="A0A4Z0RWY6"/>
<feature type="binding site" evidence="17">
    <location>
        <position position="242"/>
    </location>
    <ligand>
        <name>ATP</name>
        <dbReference type="ChEBI" id="CHEBI:30616"/>
        <label>1</label>
    </ligand>
</feature>
<dbReference type="SUPFAM" id="SSF56059">
    <property type="entry name" value="Glutathione synthetase ATP-binding domain-like"/>
    <property type="match status" value="2"/>
</dbReference>
<dbReference type="Pfam" id="PF25596">
    <property type="entry name" value="CPSase_L_D1"/>
    <property type="match status" value="2"/>
</dbReference>
<feature type="binding site" evidence="17">
    <location>
        <position position="210"/>
    </location>
    <ligand>
        <name>ATP</name>
        <dbReference type="ChEBI" id="CHEBI:30616"/>
        <label>1</label>
    </ligand>
</feature>
<feature type="binding site" evidence="17">
    <location>
        <position position="820"/>
    </location>
    <ligand>
        <name>Mg(2+)</name>
        <dbReference type="ChEBI" id="CHEBI:18420"/>
        <label>3</label>
    </ligand>
</feature>
<evidence type="ECO:0000256" key="15">
    <source>
        <dbReference type="ARBA" id="ARBA00048816"/>
    </source>
</evidence>
<dbReference type="OrthoDB" id="9804197at2"/>
<dbReference type="HAMAP" id="MF_01210_B">
    <property type="entry name" value="CPSase_L_chain_B"/>
    <property type="match status" value="1"/>
</dbReference>
<feature type="binding site" evidence="17">
    <location>
        <position position="298"/>
    </location>
    <ligand>
        <name>Mg(2+)</name>
        <dbReference type="ChEBI" id="CHEBI:18420"/>
        <label>2</label>
    </ligand>
</feature>
<comment type="function">
    <text evidence="17">Large subunit of the glutamine-dependent carbamoyl phosphate synthetase (CPSase). CPSase catalyzes the formation of carbamoyl phosphate from the ammonia moiety of glutamine, carbonate, and phosphate donated by ATP, constituting the first step of 2 biosynthetic pathways, one leading to arginine and/or urea and the other to pyrimidine nucleotides. The large subunit (synthetase) binds the substrates ammonia (free or transferred from glutamine from the small subunit), hydrogencarbonate and ATP and carries out an ATP-coupled ligase reaction, activating hydrogencarbonate by forming carboxy phosphate which reacts with ammonia to form carbamoyl phosphate.</text>
</comment>
<feature type="binding site" evidence="17">
    <location>
        <position position="175"/>
    </location>
    <ligand>
        <name>ATP</name>
        <dbReference type="ChEBI" id="CHEBI:30616"/>
        <label>1</label>
    </ligand>
</feature>
<dbReference type="InterPro" id="IPR016185">
    <property type="entry name" value="PreATP-grasp_dom_sf"/>
</dbReference>
<dbReference type="Gene3D" id="3.30.470.20">
    <property type="entry name" value="ATP-grasp fold, B domain"/>
    <property type="match status" value="2"/>
</dbReference>
<dbReference type="FunFam" id="3.30.1490.20:FF:000001">
    <property type="entry name" value="Carbamoyl-phosphate synthase large chain"/>
    <property type="match status" value="1"/>
</dbReference>
<feature type="binding site" evidence="17">
    <location>
        <position position="777"/>
    </location>
    <ligand>
        <name>ATP</name>
        <dbReference type="ChEBI" id="CHEBI:30616"/>
        <label>2</label>
    </ligand>
</feature>
<dbReference type="InterPro" id="IPR006275">
    <property type="entry name" value="CPSase_lsu"/>
</dbReference>
<feature type="binding site" evidence="17">
    <location>
        <position position="298"/>
    </location>
    <ligand>
        <name>Mg(2+)</name>
        <dbReference type="ChEBI" id="CHEBI:18420"/>
        <label>1</label>
    </ligand>
</feature>
<dbReference type="GO" id="GO:0005524">
    <property type="term" value="F:ATP binding"/>
    <property type="evidence" value="ECO:0007669"/>
    <property type="project" value="UniProtKB-UniRule"/>
</dbReference>
<comment type="caution">
    <text evidence="20">The sequence shown here is derived from an EMBL/GenBank/DDBJ whole genome shotgun (WGS) entry which is preliminary data.</text>
</comment>
<feature type="binding site" evidence="17">
    <location>
        <position position="284"/>
    </location>
    <ligand>
        <name>Mn(2+)</name>
        <dbReference type="ChEBI" id="CHEBI:29035"/>
        <label>1</label>
    </ligand>
</feature>
<feature type="binding site" evidence="17">
    <location>
        <position position="832"/>
    </location>
    <ligand>
        <name>Mg(2+)</name>
        <dbReference type="ChEBI" id="CHEBI:18420"/>
        <label>4</label>
    </ligand>
</feature>
<comment type="function">
    <text evidence="16">Small subunit of the glutamine-dependent carbamoyl phosphate synthetase (CPSase). CPSase catalyzes the formation of carbamoyl phosphate from the ammonia moiety of glutamine, carbonate, and phosphate donated by ATP, constituting the first step of the biosynthetic pathway leading to pyrimidine nucleotides. The large subunit (synthetase) binds the substrates ammonia (free or transferred from glutamine from the small subunit), hydrogencarbonate and ATP and carries out an ATP-coupled ligase reaction, activating hydrogencarbonate by forming carboxy phosphate which reacts with ammonia to form carbamoyl phosphate.</text>
</comment>
<gene>
    <name evidence="17" type="primary">carB</name>
    <name evidence="20" type="ORF">C6P11_08155</name>
</gene>
<dbReference type="Pfam" id="PF02786">
    <property type="entry name" value="CPSase_L_D2"/>
    <property type="match status" value="2"/>
</dbReference>
<feature type="binding site" evidence="17">
    <location>
        <position position="215"/>
    </location>
    <ligand>
        <name>ATP</name>
        <dbReference type="ChEBI" id="CHEBI:30616"/>
        <label>1</label>
    </ligand>
</feature>
<feature type="binding site" evidence="17">
    <location>
        <position position="129"/>
    </location>
    <ligand>
        <name>ATP</name>
        <dbReference type="ChEBI" id="CHEBI:30616"/>
        <label>1</label>
    </ligand>
</feature>
<dbReference type="PRINTS" id="PR00098">
    <property type="entry name" value="CPSASE"/>
</dbReference>
<comment type="caution">
    <text evidence="17">Lacks conserved residue(s) required for the propagation of feature annotation.</text>
</comment>
<evidence type="ECO:0000256" key="17">
    <source>
        <dbReference type="HAMAP-Rule" id="MF_01210"/>
    </source>
</evidence>
<dbReference type="Gene3D" id="1.10.1030.10">
    <property type="entry name" value="Carbamoyl-phosphate synthetase, large subunit oligomerisation domain"/>
    <property type="match status" value="1"/>
</dbReference>
<evidence type="ECO:0000313" key="21">
    <source>
        <dbReference type="Proteomes" id="UP000297646"/>
    </source>
</evidence>
<evidence type="ECO:0000313" key="20">
    <source>
        <dbReference type="EMBL" id="TGE71687.1"/>
    </source>
</evidence>
<evidence type="ECO:0000259" key="18">
    <source>
        <dbReference type="PROSITE" id="PS50975"/>
    </source>
</evidence>
<keyword evidence="10 17" id="KW-0067">ATP-binding</keyword>
<evidence type="ECO:0000256" key="5">
    <source>
        <dbReference type="ARBA" id="ARBA00022598"/>
    </source>
</evidence>
<feature type="binding site" evidence="17">
    <location>
        <position position="298"/>
    </location>
    <ligand>
        <name>ATP</name>
        <dbReference type="ChEBI" id="CHEBI:30616"/>
        <label>1</label>
    </ligand>
</feature>
<evidence type="ECO:0000256" key="8">
    <source>
        <dbReference type="ARBA" id="ARBA00022737"/>
    </source>
</evidence>
<comment type="catalytic activity">
    <reaction evidence="14 17">
        <text>hydrogencarbonate + NH4(+) + 2 ATP = carbamoyl phosphate + 2 ADP + phosphate + 2 H(+)</text>
        <dbReference type="Rhea" id="RHEA:18029"/>
        <dbReference type="ChEBI" id="CHEBI:15378"/>
        <dbReference type="ChEBI" id="CHEBI:17544"/>
        <dbReference type="ChEBI" id="CHEBI:28938"/>
        <dbReference type="ChEBI" id="CHEBI:30616"/>
        <dbReference type="ChEBI" id="CHEBI:43474"/>
        <dbReference type="ChEBI" id="CHEBI:58228"/>
        <dbReference type="ChEBI" id="CHEBI:456216"/>
        <dbReference type="EC" id="6.3.4.16"/>
    </reaction>
</comment>
<keyword evidence="12 17" id="KW-0665">Pyrimidine biosynthesis</keyword>
<dbReference type="GO" id="GO:0046872">
    <property type="term" value="F:metal ion binding"/>
    <property type="evidence" value="ECO:0007669"/>
    <property type="project" value="UniProtKB-KW"/>
</dbReference>
<dbReference type="Pfam" id="PF02787">
    <property type="entry name" value="CPSase_L_D3"/>
    <property type="match status" value="1"/>
</dbReference>
<feature type="binding site" evidence="17">
    <location>
        <position position="778"/>
    </location>
    <ligand>
        <name>ATP</name>
        <dbReference type="ChEBI" id="CHEBI:30616"/>
        <label>2</label>
    </ligand>
</feature>
<dbReference type="PROSITE" id="PS00867">
    <property type="entry name" value="CPSASE_2"/>
    <property type="match status" value="2"/>
</dbReference>
<dbReference type="Pfam" id="PF02142">
    <property type="entry name" value="MGS"/>
    <property type="match status" value="1"/>
</dbReference>
<evidence type="ECO:0000256" key="13">
    <source>
        <dbReference type="ARBA" id="ARBA00023211"/>
    </source>
</evidence>
<feature type="region of interest" description="Carbamoyl phosphate synthetic domain" evidence="17">
    <location>
        <begin position="547"/>
        <end position="929"/>
    </location>
</feature>
<protein>
    <recommendedName>
        <fullName evidence="17">Carbamoyl phosphate synthase large chain</fullName>
        <ecNumber evidence="17">6.3.4.16</ecNumber>
        <ecNumber evidence="17">6.3.5.5</ecNumber>
    </recommendedName>
    <alternativeName>
        <fullName evidence="17">Carbamoyl phosphate synthetase ammonia chain</fullName>
    </alternativeName>
</protein>
<feature type="region of interest" description="Allosteric domain" evidence="17">
    <location>
        <begin position="930"/>
        <end position="1059"/>
    </location>
</feature>
<dbReference type="FunFam" id="3.30.470.20:FF:000026">
    <property type="entry name" value="Carbamoyl-phosphate synthase large chain"/>
    <property type="match status" value="1"/>
</dbReference>
<feature type="binding site" evidence="17">
    <location>
        <position position="176"/>
    </location>
    <ligand>
        <name>ATP</name>
        <dbReference type="ChEBI" id="CHEBI:30616"/>
        <label>1</label>
    </ligand>
</feature>
<dbReference type="InterPro" id="IPR033937">
    <property type="entry name" value="MGS_CPS_CarB"/>
</dbReference>
<dbReference type="PANTHER" id="PTHR11405:SF53">
    <property type="entry name" value="CARBAMOYL-PHOSPHATE SYNTHASE [AMMONIA], MITOCHONDRIAL"/>
    <property type="match status" value="1"/>
</dbReference>
<feature type="binding site" evidence="17">
    <location>
        <position position="820"/>
    </location>
    <ligand>
        <name>ATP</name>
        <dbReference type="ChEBI" id="CHEBI:30616"/>
        <label>2</label>
    </ligand>
</feature>
<organism evidence="20 21">
    <name type="scientific">Weissella confusa</name>
    <name type="common">Lactobacillus confusus</name>
    <dbReference type="NCBI Taxonomy" id="1583"/>
    <lineage>
        <taxon>Bacteria</taxon>
        <taxon>Bacillati</taxon>
        <taxon>Bacillota</taxon>
        <taxon>Bacilli</taxon>
        <taxon>Lactobacillales</taxon>
        <taxon>Lactobacillaceae</taxon>
        <taxon>Weissella</taxon>
    </lineage>
</organism>
<feature type="binding site" evidence="17">
    <location>
        <position position="298"/>
    </location>
    <ligand>
        <name>Mn(2+)</name>
        <dbReference type="ChEBI" id="CHEBI:29035"/>
        <label>2</label>
    </ligand>
</feature>
<dbReference type="PROSITE" id="PS51855">
    <property type="entry name" value="MGS"/>
    <property type="match status" value="1"/>
</dbReference>
<sequence length="1059" mass="114963">MPKREDIKKVLVIGSGPIVIGQAAEFDYSGTQAAMSLKEEGYEVVLVNSNPATIMTDTEMADKVYIEPLSLEFLERILRKERPDAIVPTLGGQTGLNMAKDLSEAGILDELNIELLGTKLSAIQEAEDREEFKDLMDRLNEPVPESTIATTVEEAVAFADEHGYPVIVRPAYTLGGTGGGIANDHAQLVEISANGLELSPVTQVLIERSIAGFKEIEFEVMRDAADNALIVASMENFDPVGIHTGDSIVVAPVQTLADRELQMMRDAALKIIRALKIEGGVNIQMALDPESFKYYIIEVNPRVSRSSALASKATGYPIAKMAAKIAVGLTLDEIINPVTGTTMAEFEPALDYVIVKIPRWPFDKFATADRHLGTQMKATGEVMAIGRNIEEAMNKAVRSLEIGATGLSDITFDNTTDADLLDALMPARDDRLFMIADLFRRGVSIDDGHNRTKIDYFFLDKVLHLVELEQALKQNVGDADTLELAKRNGFADKTIAGFWGKTVAEVRAMRQAMGLQPVYKMVDTVAAEFESQTPYYYSTYEQQNESVVTDKESVLVLRSGPIRIGQGVEFDYATVHAVKAIQAAGYEAIIMNSNPETVSTDFSVSDKLYFEPLTLEDVMNVIELEQPKGVVVQFGGQTAINLAAPLAEHGVQILGTTVADLDRAEDREEFDQVIKQLGLPQPVGKTATTVAGTLAAADEVGYPVLVRPSYVLGGRAMEIVTNPDELTDYMGRAVQVSNDHPVLIDSYLMGSEAEVDVLSDGETVIIPGVMEHIGRAGVHSGDSMSVYPAQTLSQKVKDEMVAASIDLAKAMNTVGLMNVQFVIHEDTAYVIEVNLRASRTVPFISKVTHLKLAQLATRVMLGERLADMGFETGVIPEPKTVHVKAPIFSFTKLPDVDSLLGPEMKSTGEVMGSDSTFEKALYKAFVASNVKVPTFGNVLFTVADEDKGETLALARRFDDLGFQLVATAGTGAFFAQNGLRVEVLDKISETDNNAVTAMREGKLQIVVNTTRQDGTTMSDGRLIRNAAIENAVPLFTAFDTVAALLSVLESQSFAVTPMA</sequence>
<feature type="binding site" evidence="17">
    <location>
        <position position="241"/>
    </location>
    <ligand>
        <name>ATP</name>
        <dbReference type="ChEBI" id="CHEBI:30616"/>
        <label>1</label>
    </ligand>
</feature>
<evidence type="ECO:0000256" key="4">
    <source>
        <dbReference type="ARBA" id="ARBA00022571"/>
    </source>
</evidence>
<feature type="region of interest" description="Carboxyphosphate synthetic domain" evidence="17">
    <location>
        <begin position="1"/>
        <end position="401"/>
    </location>
</feature>
<dbReference type="InterPro" id="IPR036897">
    <property type="entry name" value="CarbamoylP_synth_lsu_oligo_sf"/>
</dbReference>
<feature type="binding site" evidence="17">
    <location>
        <position position="300"/>
    </location>
    <ligand>
        <name>Mg(2+)</name>
        <dbReference type="ChEBI" id="CHEBI:18420"/>
        <label>2</label>
    </ligand>
</feature>
<comment type="cofactor">
    <cofactor evidence="17">
        <name>Mg(2+)</name>
        <dbReference type="ChEBI" id="CHEBI:18420"/>
    </cofactor>
    <cofactor evidence="17">
        <name>Mn(2+)</name>
        <dbReference type="ChEBI" id="CHEBI:29035"/>
    </cofactor>
    <text evidence="17">Binds 4 Mg(2+) or Mn(2+) ions per subunit.</text>
</comment>
<evidence type="ECO:0000256" key="7">
    <source>
        <dbReference type="ARBA" id="ARBA00022723"/>
    </source>
</evidence>
<dbReference type="InterPro" id="IPR005483">
    <property type="entry name" value="CPSase_dom"/>
</dbReference>
<dbReference type="SUPFAM" id="SSF52335">
    <property type="entry name" value="Methylglyoxal synthase-like"/>
    <property type="match status" value="1"/>
</dbReference>
<evidence type="ECO:0000256" key="10">
    <source>
        <dbReference type="ARBA" id="ARBA00022840"/>
    </source>
</evidence>
<feature type="binding site" evidence="17">
    <location>
        <position position="752"/>
    </location>
    <ligand>
        <name>ATP</name>
        <dbReference type="ChEBI" id="CHEBI:30616"/>
        <label>2</label>
    </ligand>
</feature>
<feature type="binding site" evidence="17">
    <location>
        <position position="748"/>
    </location>
    <ligand>
        <name>ATP</name>
        <dbReference type="ChEBI" id="CHEBI:30616"/>
        <label>2</label>
    </ligand>
</feature>
<comment type="similarity">
    <text evidence="3 17">Belongs to the CarB family.</text>
</comment>
<feature type="binding site" evidence="17">
    <location>
        <position position="834"/>
    </location>
    <ligand>
        <name>Mg(2+)</name>
        <dbReference type="ChEBI" id="CHEBI:18420"/>
        <label>4</label>
    </ligand>
</feature>
<evidence type="ECO:0000256" key="9">
    <source>
        <dbReference type="ARBA" id="ARBA00022741"/>
    </source>
</evidence>
<feature type="binding site" evidence="17">
    <location>
        <position position="746"/>
    </location>
    <ligand>
        <name>ATP</name>
        <dbReference type="ChEBI" id="CHEBI:30616"/>
        <label>2</label>
    </ligand>
</feature>
<feature type="binding site" evidence="17">
    <location>
        <position position="169"/>
    </location>
    <ligand>
        <name>ATP</name>
        <dbReference type="ChEBI" id="CHEBI:30616"/>
        <label>1</label>
    </ligand>
</feature>
<dbReference type="Gene3D" id="3.40.50.20">
    <property type="match status" value="2"/>
</dbReference>
<keyword evidence="6 17" id="KW-0028">Amino-acid biosynthesis</keyword>
<comment type="cofactor">
    <cofactor evidence="1">
        <name>Mn(2+)</name>
        <dbReference type="ChEBI" id="CHEBI:29035"/>
    </cofactor>
</comment>
<dbReference type="GO" id="GO:0005737">
    <property type="term" value="C:cytoplasm"/>
    <property type="evidence" value="ECO:0007669"/>
    <property type="project" value="TreeGrafter"/>
</dbReference>
<reference evidence="20 21" key="1">
    <citation type="submission" date="2018-03" db="EMBL/GenBank/DDBJ databases">
        <title>Genome sequencing of Weissella confusa isolates.</title>
        <authorList>
            <person name="Kajala I."/>
            <person name="Baruah R."/>
            <person name="Bergsveinson J."/>
            <person name="Juvonen R."/>
            <person name="Ziola B."/>
        </authorList>
    </citation>
    <scope>NUCLEOTIDE SEQUENCE [LARGE SCALE GENOMIC DNA]</scope>
    <source>
        <strain evidence="20 21">VTT E-062653</strain>
    </source>
</reference>
<keyword evidence="7" id="KW-0479">Metal-binding</keyword>
<evidence type="ECO:0000259" key="19">
    <source>
        <dbReference type="PROSITE" id="PS51855"/>
    </source>
</evidence>
<comment type="pathway">
    <text evidence="2 17">Amino-acid biosynthesis; L-arginine biosynthesis; carbamoyl phosphate from bicarbonate: step 1/1.</text>
</comment>
<feature type="binding site" evidence="17">
    <location>
        <position position="834"/>
    </location>
    <ligand>
        <name>Mn(2+)</name>
        <dbReference type="ChEBI" id="CHEBI:29035"/>
        <label>4</label>
    </ligand>
</feature>
<dbReference type="EMBL" id="PVSN01000056">
    <property type="protein sequence ID" value="TGE71687.1"/>
    <property type="molecule type" value="Genomic_DNA"/>
</dbReference>
<dbReference type="NCBIfam" id="NF009455">
    <property type="entry name" value="PRK12815.1"/>
    <property type="match status" value="1"/>
</dbReference>
<feature type="domain" description="ATP-grasp" evidence="18">
    <location>
        <begin position="671"/>
        <end position="861"/>
    </location>
</feature>
<dbReference type="PROSITE" id="PS00866">
    <property type="entry name" value="CPSASE_1"/>
    <property type="match status" value="2"/>
</dbReference>
<feature type="binding site" evidence="17">
    <location>
        <position position="707"/>
    </location>
    <ligand>
        <name>ATP</name>
        <dbReference type="ChEBI" id="CHEBI:30616"/>
        <label>2</label>
    </ligand>
</feature>
<dbReference type="EC" id="6.3.4.16" evidence="17"/>
<dbReference type="SUPFAM" id="SSF48108">
    <property type="entry name" value="Carbamoyl phosphate synthetase, large subunit connection domain"/>
    <property type="match status" value="1"/>
</dbReference>
<feature type="binding site" evidence="17">
    <location>
        <position position="832"/>
    </location>
    <ligand>
        <name>ATP</name>
        <dbReference type="ChEBI" id="CHEBI:30616"/>
        <label>2</label>
    </ligand>
</feature>
<comment type="pathway">
    <text evidence="17">Pyrimidine metabolism; UMP biosynthesis via de novo pathway; (S)-dihydroorotate from bicarbonate: step 1/3.</text>
</comment>
<feature type="binding site" evidence="17">
    <location>
        <position position="832"/>
    </location>
    <ligand>
        <name>Mg(2+)</name>
        <dbReference type="ChEBI" id="CHEBI:18420"/>
        <label>3</label>
    </ligand>
</feature>
<dbReference type="Gene3D" id="3.40.50.1380">
    <property type="entry name" value="Methylglyoxal synthase-like domain"/>
    <property type="match status" value="1"/>
</dbReference>
<dbReference type="FunFam" id="3.40.50.20:FF:000001">
    <property type="entry name" value="Carbamoyl-phosphate synthase large chain"/>
    <property type="match status" value="2"/>
</dbReference>
<feature type="binding site" evidence="17">
    <location>
        <position position="832"/>
    </location>
    <ligand>
        <name>Mn(2+)</name>
        <dbReference type="ChEBI" id="CHEBI:29035"/>
        <label>4</label>
    </ligand>
</feature>
<feature type="domain" description="ATP-grasp" evidence="18">
    <location>
        <begin position="133"/>
        <end position="327"/>
    </location>
</feature>
<keyword evidence="9 17" id="KW-0547">Nucleotide-binding</keyword>
<keyword evidence="4 17" id="KW-0055">Arginine biosynthesis</keyword>
<evidence type="ECO:0000256" key="2">
    <source>
        <dbReference type="ARBA" id="ARBA00005077"/>
    </source>
</evidence>
<dbReference type="PROSITE" id="PS50975">
    <property type="entry name" value="ATP_GRASP"/>
    <property type="match status" value="2"/>
</dbReference>
<evidence type="ECO:0000256" key="1">
    <source>
        <dbReference type="ARBA" id="ARBA00001936"/>
    </source>
</evidence>
<dbReference type="EC" id="6.3.5.5" evidence="17"/>
<feature type="binding site" evidence="17">
    <location>
        <position position="832"/>
    </location>
    <ligand>
        <name>Mn(2+)</name>
        <dbReference type="ChEBI" id="CHEBI:29035"/>
        <label>3</label>
    </ligand>
</feature>
<comment type="catalytic activity">
    <reaction evidence="15 17">
        <text>hydrogencarbonate + L-glutamine + 2 ATP + H2O = carbamoyl phosphate + L-glutamate + 2 ADP + phosphate + 2 H(+)</text>
        <dbReference type="Rhea" id="RHEA:18633"/>
        <dbReference type="ChEBI" id="CHEBI:15377"/>
        <dbReference type="ChEBI" id="CHEBI:15378"/>
        <dbReference type="ChEBI" id="CHEBI:17544"/>
        <dbReference type="ChEBI" id="CHEBI:29985"/>
        <dbReference type="ChEBI" id="CHEBI:30616"/>
        <dbReference type="ChEBI" id="CHEBI:43474"/>
        <dbReference type="ChEBI" id="CHEBI:58228"/>
        <dbReference type="ChEBI" id="CHEBI:58359"/>
        <dbReference type="ChEBI" id="CHEBI:456216"/>
        <dbReference type="EC" id="6.3.5.5"/>
    </reaction>
</comment>
<feature type="binding site" evidence="17">
    <location>
        <position position="284"/>
    </location>
    <ligand>
        <name>ATP</name>
        <dbReference type="ChEBI" id="CHEBI:30616"/>
        <label>1</label>
    </ligand>
</feature>
<accession>A0A4Z0RWY6</accession>
<feature type="binding site" evidence="17">
    <location>
        <position position="243"/>
    </location>
    <ligand>
        <name>ATP</name>
        <dbReference type="ChEBI" id="CHEBI:30616"/>
        <label>1</label>
    </ligand>
</feature>
<keyword evidence="13" id="KW-0464">Manganese</keyword>
<dbReference type="PANTHER" id="PTHR11405">
    <property type="entry name" value="CARBAMOYLTRANSFERASE FAMILY MEMBER"/>
    <property type="match status" value="1"/>
</dbReference>
<dbReference type="InterPro" id="IPR011761">
    <property type="entry name" value="ATP-grasp"/>
</dbReference>
<dbReference type="UniPathway" id="UPA00068">
    <property type="reaction ID" value="UER00171"/>
</dbReference>
<proteinExistence type="inferred from homology"/>
<name>A0A4Z0RWY6_WEICO</name>